<evidence type="ECO:0000259" key="1">
    <source>
        <dbReference type="Pfam" id="PF00561"/>
    </source>
</evidence>
<keyword evidence="2" id="KW-0378">Hydrolase</keyword>
<dbReference type="Gene3D" id="3.40.50.1820">
    <property type="entry name" value="alpha/beta hydrolase"/>
    <property type="match status" value="1"/>
</dbReference>
<dbReference type="PANTHER" id="PTHR46438:SF11">
    <property type="entry name" value="LIPASE-RELATED"/>
    <property type="match status" value="1"/>
</dbReference>
<dbReference type="PRINTS" id="PR00111">
    <property type="entry name" value="ABHYDROLASE"/>
</dbReference>
<evidence type="ECO:0000313" key="3">
    <source>
        <dbReference type="Proteomes" id="UP001476583"/>
    </source>
</evidence>
<sequence length="286" mass="31600">MNNYKSIWKYLFRTPHRLNMVDVNGVSTRYLEAGKPGAPVVILLHGTAGSLENFCANYAAYAEHFHVFGIDMLGCGATDKPDYDYLIPNYAEHVLGFMDAVGVQSASLVGVSLGSWVAAQVAYDAPERVNKLILVAPAGIIVDAEEERRVAEGVRKRRSAAATTPTWETVQAAMSGLMLKPEDLIDDLIAIRLDIYQDPRMQDAMPRLLAFSLGGQDLKPEQWRSLKQPILSIAAVDAPNMFLRNAYAIAETAPNVELLEMTGCDHWAQFEQPDAFNELSINFLKP</sequence>
<dbReference type="Pfam" id="PF00561">
    <property type="entry name" value="Abhydrolase_1"/>
    <property type="match status" value="1"/>
</dbReference>
<dbReference type="InterPro" id="IPR000073">
    <property type="entry name" value="AB_hydrolase_1"/>
</dbReference>
<accession>A0ABZ2REN6</accession>
<gene>
    <name evidence="2" type="ORF">WG219_19565</name>
</gene>
<feature type="domain" description="AB hydrolase-1" evidence="1">
    <location>
        <begin position="39"/>
        <end position="273"/>
    </location>
</feature>
<reference evidence="2 3" key="1">
    <citation type="submission" date="2024-03" db="EMBL/GenBank/DDBJ databases">
        <title>Complete genome of BD2.</title>
        <authorList>
            <person name="Cao G."/>
        </authorList>
    </citation>
    <scope>NUCLEOTIDE SEQUENCE [LARGE SCALE GENOMIC DNA]</scope>
    <source>
        <strain evidence="2 3">BD2</strain>
    </source>
</reference>
<dbReference type="PANTHER" id="PTHR46438">
    <property type="entry name" value="ALPHA/BETA-HYDROLASES SUPERFAMILY PROTEIN"/>
    <property type="match status" value="1"/>
</dbReference>
<dbReference type="EMBL" id="CP148074">
    <property type="protein sequence ID" value="WXL25469.1"/>
    <property type="molecule type" value="Genomic_DNA"/>
</dbReference>
<dbReference type="InterPro" id="IPR029058">
    <property type="entry name" value="AB_hydrolase_fold"/>
</dbReference>
<keyword evidence="3" id="KW-1185">Reference proteome</keyword>
<dbReference type="GO" id="GO:0016787">
    <property type="term" value="F:hydrolase activity"/>
    <property type="evidence" value="ECO:0007669"/>
    <property type="project" value="UniProtKB-KW"/>
</dbReference>
<name>A0ABZ2REN6_ECTME</name>
<proteinExistence type="predicted"/>
<dbReference type="Proteomes" id="UP001476583">
    <property type="component" value="Chromosome"/>
</dbReference>
<evidence type="ECO:0000313" key="2">
    <source>
        <dbReference type="EMBL" id="WXL25469.1"/>
    </source>
</evidence>
<dbReference type="SUPFAM" id="SSF53474">
    <property type="entry name" value="alpha/beta-Hydrolases"/>
    <property type="match status" value="1"/>
</dbReference>
<organism evidence="2 3">
    <name type="scientific">Ectopseudomonas mendocina</name>
    <name type="common">Pseudomonas mendocina</name>
    <dbReference type="NCBI Taxonomy" id="300"/>
    <lineage>
        <taxon>Bacteria</taxon>
        <taxon>Pseudomonadati</taxon>
        <taxon>Pseudomonadota</taxon>
        <taxon>Gammaproteobacteria</taxon>
        <taxon>Pseudomonadales</taxon>
        <taxon>Pseudomonadaceae</taxon>
        <taxon>Ectopseudomonas</taxon>
    </lineage>
</organism>
<protein>
    <submittedName>
        <fullName evidence="2">Alpha/beta hydrolase</fullName>
    </submittedName>
</protein>